<evidence type="ECO:0000259" key="8">
    <source>
        <dbReference type="Pfam" id="PF01975"/>
    </source>
</evidence>
<keyword evidence="6 7" id="KW-0378">Hydrolase</keyword>
<dbReference type="NCBIfam" id="TIGR00087">
    <property type="entry name" value="surE"/>
    <property type="match status" value="1"/>
</dbReference>
<sequence>MEKIEILITNDDGIDSNGLHTLADILRPFGNITLVAPAYPQSGMSAAVSLGQELFYKEIHREEGFVAGKLTGTPASCIKFGLTQFFPDKYPDLIVSGINHGSNASASVIYSGTLGAAAEGALHGIVSVGVSIENHSQDVDLGAIRKILPSLIGHVLEYPPKPGIYLNINFPDIPFENIKGCIMASQGTGIWIKEFIPLSPEECTAKAPEEGMEAYKMLGNYEDSAENPPTADHRLMAKGYVTIVPHSVDYTDYDEMKRLSELWNL</sequence>
<dbReference type="PANTHER" id="PTHR30457:SF12">
    <property type="entry name" value="5'_3'-NUCLEOTIDASE SURE"/>
    <property type="match status" value="1"/>
</dbReference>
<dbReference type="HAMAP" id="MF_00060">
    <property type="entry name" value="SurE"/>
    <property type="match status" value="1"/>
</dbReference>
<evidence type="ECO:0000313" key="10">
    <source>
        <dbReference type="Proteomes" id="UP000823597"/>
    </source>
</evidence>
<dbReference type="InterPro" id="IPR002828">
    <property type="entry name" value="SurE-like_Pase/nucleotidase"/>
</dbReference>
<evidence type="ECO:0000256" key="3">
    <source>
        <dbReference type="ARBA" id="ARBA00022490"/>
    </source>
</evidence>
<comment type="caution">
    <text evidence="9">The sequence shown here is derived from an EMBL/GenBank/DDBJ whole genome shotgun (WGS) entry which is preliminary data.</text>
</comment>
<feature type="binding site" evidence="7">
    <location>
        <position position="11"/>
    </location>
    <ligand>
        <name>a divalent metal cation</name>
        <dbReference type="ChEBI" id="CHEBI:60240"/>
    </ligand>
</feature>
<dbReference type="AlphaFoldDB" id="A0A9D9I3Y3"/>
<comment type="catalytic activity">
    <reaction evidence="1 7">
        <text>a ribonucleoside 5'-phosphate + H2O = a ribonucleoside + phosphate</text>
        <dbReference type="Rhea" id="RHEA:12484"/>
        <dbReference type="ChEBI" id="CHEBI:15377"/>
        <dbReference type="ChEBI" id="CHEBI:18254"/>
        <dbReference type="ChEBI" id="CHEBI:43474"/>
        <dbReference type="ChEBI" id="CHEBI:58043"/>
        <dbReference type="EC" id="3.1.3.5"/>
    </reaction>
</comment>
<feature type="binding site" evidence="7">
    <location>
        <position position="12"/>
    </location>
    <ligand>
        <name>a divalent metal cation</name>
        <dbReference type="ChEBI" id="CHEBI:60240"/>
    </ligand>
</feature>
<dbReference type="SUPFAM" id="SSF64167">
    <property type="entry name" value="SurE-like"/>
    <property type="match status" value="1"/>
</dbReference>
<comment type="similarity">
    <text evidence="2 7">Belongs to the SurE nucleotidase family.</text>
</comment>
<comment type="cofactor">
    <cofactor evidence="7">
        <name>a divalent metal cation</name>
        <dbReference type="ChEBI" id="CHEBI:60240"/>
    </cofactor>
    <text evidence="7">Binds 1 divalent metal cation per subunit.</text>
</comment>
<evidence type="ECO:0000256" key="5">
    <source>
        <dbReference type="ARBA" id="ARBA00022741"/>
    </source>
</evidence>
<dbReference type="EMBL" id="JADIME010000013">
    <property type="protein sequence ID" value="MBO8464591.1"/>
    <property type="molecule type" value="Genomic_DNA"/>
</dbReference>
<gene>
    <name evidence="7 9" type="primary">surE</name>
    <name evidence="9" type="ORF">IAB93_01175</name>
</gene>
<dbReference type="GO" id="GO:0008253">
    <property type="term" value="F:5'-nucleotidase activity"/>
    <property type="evidence" value="ECO:0007669"/>
    <property type="project" value="UniProtKB-UniRule"/>
</dbReference>
<comment type="subcellular location">
    <subcellularLocation>
        <location evidence="7">Cytoplasm</location>
    </subcellularLocation>
</comment>
<dbReference type="Proteomes" id="UP000823597">
    <property type="component" value="Unassembled WGS sequence"/>
</dbReference>
<reference evidence="9" key="1">
    <citation type="submission" date="2020-10" db="EMBL/GenBank/DDBJ databases">
        <authorList>
            <person name="Gilroy R."/>
        </authorList>
    </citation>
    <scope>NUCLEOTIDE SEQUENCE</scope>
    <source>
        <strain evidence="9">10037</strain>
    </source>
</reference>
<evidence type="ECO:0000256" key="4">
    <source>
        <dbReference type="ARBA" id="ARBA00022723"/>
    </source>
</evidence>
<dbReference type="GO" id="GO:0000166">
    <property type="term" value="F:nucleotide binding"/>
    <property type="evidence" value="ECO:0007669"/>
    <property type="project" value="UniProtKB-KW"/>
</dbReference>
<dbReference type="EC" id="3.1.3.5" evidence="7"/>
<dbReference type="GO" id="GO:0046872">
    <property type="term" value="F:metal ion binding"/>
    <property type="evidence" value="ECO:0007669"/>
    <property type="project" value="UniProtKB-UniRule"/>
</dbReference>
<dbReference type="GO" id="GO:0004309">
    <property type="term" value="F:exopolyphosphatase activity"/>
    <property type="evidence" value="ECO:0007669"/>
    <property type="project" value="TreeGrafter"/>
</dbReference>
<dbReference type="InterPro" id="IPR036523">
    <property type="entry name" value="SurE-like_sf"/>
</dbReference>
<keyword evidence="4 7" id="KW-0479">Metal-binding</keyword>
<evidence type="ECO:0000256" key="1">
    <source>
        <dbReference type="ARBA" id="ARBA00000815"/>
    </source>
</evidence>
<protein>
    <recommendedName>
        <fullName evidence="7">5'-nucleotidase SurE</fullName>
        <ecNumber evidence="7">3.1.3.5</ecNumber>
    </recommendedName>
    <alternativeName>
        <fullName evidence="7">Nucleoside 5'-monophosphate phosphohydrolase</fullName>
    </alternativeName>
</protein>
<dbReference type="Pfam" id="PF01975">
    <property type="entry name" value="SurE"/>
    <property type="match status" value="1"/>
</dbReference>
<feature type="domain" description="Survival protein SurE-like phosphatase/nucleotidase" evidence="8">
    <location>
        <begin position="6"/>
        <end position="191"/>
    </location>
</feature>
<evidence type="ECO:0000256" key="6">
    <source>
        <dbReference type="ARBA" id="ARBA00022801"/>
    </source>
</evidence>
<keyword evidence="5 7" id="KW-0547">Nucleotide-binding</keyword>
<organism evidence="9 10">
    <name type="scientific">Candidatus Merdivivens pullistercoris</name>
    <dbReference type="NCBI Taxonomy" id="2840873"/>
    <lineage>
        <taxon>Bacteria</taxon>
        <taxon>Pseudomonadati</taxon>
        <taxon>Bacteroidota</taxon>
        <taxon>Bacteroidia</taxon>
        <taxon>Bacteroidales</taxon>
        <taxon>Muribaculaceae</taxon>
        <taxon>Muribaculaceae incertae sedis</taxon>
        <taxon>Candidatus Merdivivens</taxon>
    </lineage>
</organism>
<evidence type="ECO:0000313" key="9">
    <source>
        <dbReference type="EMBL" id="MBO8464591.1"/>
    </source>
</evidence>
<proteinExistence type="inferred from homology"/>
<dbReference type="GO" id="GO:0005737">
    <property type="term" value="C:cytoplasm"/>
    <property type="evidence" value="ECO:0007669"/>
    <property type="project" value="UniProtKB-SubCell"/>
</dbReference>
<accession>A0A9D9I3Y3</accession>
<evidence type="ECO:0000256" key="2">
    <source>
        <dbReference type="ARBA" id="ARBA00011062"/>
    </source>
</evidence>
<name>A0A9D9I3Y3_9BACT</name>
<dbReference type="PANTHER" id="PTHR30457">
    <property type="entry name" value="5'-NUCLEOTIDASE SURE"/>
    <property type="match status" value="1"/>
</dbReference>
<dbReference type="InterPro" id="IPR030048">
    <property type="entry name" value="SurE"/>
</dbReference>
<keyword evidence="3 7" id="KW-0963">Cytoplasm</keyword>
<dbReference type="GO" id="GO:0008254">
    <property type="term" value="F:3'-nucleotidase activity"/>
    <property type="evidence" value="ECO:0007669"/>
    <property type="project" value="TreeGrafter"/>
</dbReference>
<reference evidence="9" key="2">
    <citation type="journal article" date="2021" name="PeerJ">
        <title>Extensive microbial diversity within the chicken gut microbiome revealed by metagenomics and culture.</title>
        <authorList>
            <person name="Gilroy R."/>
            <person name="Ravi A."/>
            <person name="Getino M."/>
            <person name="Pursley I."/>
            <person name="Horton D.L."/>
            <person name="Alikhan N.F."/>
            <person name="Baker D."/>
            <person name="Gharbi K."/>
            <person name="Hall N."/>
            <person name="Watson M."/>
            <person name="Adriaenssens E.M."/>
            <person name="Foster-Nyarko E."/>
            <person name="Jarju S."/>
            <person name="Secka A."/>
            <person name="Antonio M."/>
            <person name="Oren A."/>
            <person name="Chaudhuri R.R."/>
            <person name="La Ragione R."/>
            <person name="Hildebrand F."/>
            <person name="Pallen M.J."/>
        </authorList>
    </citation>
    <scope>NUCLEOTIDE SEQUENCE</scope>
    <source>
        <strain evidence="9">10037</strain>
    </source>
</reference>
<feature type="binding site" evidence="7">
    <location>
        <position position="42"/>
    </location>
    <ligand>
        <name>a divalent metal cation</name>
        <dbReference type="ChEBI" id="CHEBI:60240"/>
    </ligand>
</feature>
<feature type="binding site" evidence="7">
    <location>
        <position position="99"/>
    </location>
    <ligand>
        <name>a divalent metal cation</name>
        <dbReference type="ChEBI" id="CHEBI:60240"/>
    </ligand>
</feature>
<comment type="function">
    <text evidence="7">Nucleotidase that shows phosphatase activity on nucleoside 5'-monophosphates.</text>
</comment>
<evidence type="ECO:0000256" key="7">
    <source>
        <dbReference type="HAMAP-Rule" id="MF_00060"/>
    </source>
</evidence>
<dbReference type="Gene3D" id="3.40.1210.10">
    <property type="entry name" value="Survival protein SurE-like phosphatase/nucleotidase"/>
    <property type="match status" value="1"/>
</dbReference>